<dbReference type="PANTHER" id="PTHR42978:SF6">
    <property type="entry name" value="QUORUM-QUENCHING LACTONASE YTNP-RELATED"/>
    <property type="match status" value="1"/>
</dbReference>
<sequence>MKLYSVNLGTFKLDGGAMFGVVPKSIWQRTNPADENNLCNWALRLMLIEDGKRLILVDTGMGHKQSEKFFGFYFRGGEHNIDKGLAEHGFHRDDITDVFLTHMHFDHVGGAVMYEGDKLVPTFKNATYWSNKYHWDWAVNPNPREKASFLKENFEPLQANGQVQFLDVPRENGWYDTELPFKVCVVNGHTEAQMLPYIETGSEKILYTADLIPSVGHIPLPYVMGYDVRPLETMAEKAPVLQKCVDEGIKLFFEHDAANEMALLKMTEKGARLDHALRLSDLSL</sequence>
<dbReference type="RefSeq" id="WP_210760335.1">
    <property type="nucleotide sequence ID" value="NZ_CP060139.1"/>
</dbReference>
<accession>A0A7H0VJB2</accession>
<reference evidence="6 7" key="1">
    <citation type="submission" date="2020-08" db="EMBL/GenBank/DDBJ databases">
        <title>Croceimicrobium hydrocarbonivorans gen. nov., sp. nov., a novel marine bacterium isolated from a bacterial consortium that degrades polyethylene terephthalate.</title>
        <authorList>
            <person name="Liu R."/>
        </authorList>
    </citation>
    <scope>NUCLEOTIDE SEQUENCE [LARGE SCALE GENOMIC DNA]</scope>
    <source>
        <strain evidence="6 7">A20-9</strain>
    </source>
</reference>
<gene>
    <name evidence="6" type="ORF">H4K34_08190</name>
</gene>
<comment type="similarity">
    <text evidence="1">Belongs to the metallo-beta-lactamase superfamily.</text>
</comment>
<organism evidence="6 7">
    <name type="scientific">Croceimicrobium hydrocarbonivorans</name>
    <dbReference type="NCBI Taxonomy" id="2761580"/>
    <lineage>
        <taxon>Bacteria</taxon>
        <taxon>Pseudomonadati</taxon>
        <taxon>Bacteroidota</taxon>
        <taxon>Flavobacteriia</taxon>
        <taxon>Flavobacteriales</taxon>
        <taxon>Owenweeksiaceae</taxon>
        <taxon>Croceimicrobium</taxon>
    </lineage>
</organism>
<dbReference type="CDD" id="cd16281">
    <property type="entry name" value="metallo-hydrolase-like_MBL-fold"/>
    <property type="match status" value="1"/>
</dbReference>
<dbReference type="GO" id="GO:0046872">
    <property type="term" value="F:metal ion binding"/>
    <property type="evidence" value="ECO:0007669"/>
    <property type="project" value="UniProtKB-KW"/>
</dbReference>
<dbReference type="KEGG" id="chyd:H4K34_08190"/>
<dbReference type="SMART" id="SM00849">
    <property type="entry name" value="Lactamase_B"/>
    <property type="match status" value="1"/>
</dbReference>
<keyword evidence="4" id="KW-0862">Zinc</keyword>
<keyword evidence="7" id="KW-1185">Reference proteome</keyword>
<evidence type="ECO:0000313" key="7">
    <source>
        <dbReference type="Proteomes" id="UP000516305"/>
    </source>
</evidence>
<dbReference type="PANTHER" id="PTHR42978">
    <property type="entry name" value="QUORUM-QUENCHING LACTONASE YTNP-RELATED-RELATED"/>
    <property type="match status" value="1"/>
</dbReference>
<dbReference type="EMBL" id="CP060139">
    <property type="protein sequence ID" value="QNR25810.1"/>
    <property type="molecule type" value="Genomic_DNA"/>
</dbReference>
<feature type="domain" description="Metallo-beta-lactamase" evidence="5">
    <location>
        <begin position="42"/>
        <end position="255"/>
    </location>
</feature>
<dbReference type="InterPro" id="IPR001279">
    <property type="entry name" value="Metallo-B-lactamas"/>
</dbReference>
<dbReference type="InterPro" id="IPR051013">
    <property type="entry name" value="MBL_superfamily_lactonases"/>
</dbReference>
<evidence type="ECO:0000313" key="6">
    <source>
        <dbReference type="EMBL" id="QNR25810.1"/>
    </source>
</evidence>
<dbReference type="AlphaFoldDB" id="A0A7H0VJB2"/>
<evidence type="ECO:0000256" key="1">
    <source>
        <dbReference type="ARBA" id="ARBA00007749"/>
    </source>
</evidence>
<protein>
    <submittedName>
        <fullName evidence="6">MBL fold metallo-hydrolase</fullName>
    </submittedName>
</protein>
<dbReference type="SUPFAM" id="SSF56281">
    <property type="entry name" value="Metallo-hydrolase/oxidoreductase"/>
    <property type="match status" value="1"/>
</dbReference>
<dbReference type="GO" id="GO:0016787">
    <property type="term" value="F:hydrolase activity"/>
    <property type="evidence" value="ECO:0007669"/>
    <property type="project" value="UniProtKB-KW"/>
</dbReference>
<evidence type="ECO:0000259" key="5">
    <source>
        <dbReference type="SMART" id="SM00849"/>
    </source>
</evidence>
<dbReference type="Pfam" id="PF00753">
    <property type="entry name" value="Lactamase_B"/>
    <property type="match status" value="1"/>
</dbReference>
<evidence type="ECO:0000256" key="2">
    <source>
        <dbReference type="ARBA" id="ARBA00022723"/>
    </source>
</evidence>
<evidence type="ECO:0000256" key="3">
    <source>
        <dbReference type="ARBA" id="ARBA00022801"/>
    </source>
</evidence>
<keyword evidence="3 6" id="KW-0378">Hydrolase</keyword>
<dbReference type="InterPro" id="IPR036866">
    <property type="entry name" value="RibonucZ/Hydroxyglut_hydro"/>
</dbReference>
<dbReference type="Proteomes" id="UP000516305">
    <property type="component" value="Chromosome"/>
</dbReference>
<name>A0A7H0VJB2_9FLAO</name>
<proteinExistence type="inferred from homology"/>
<evidence type="ECO:0000256" key="4">
    <source>
        <dbReference type="ARBA" id="ARBA00022833"/>
    </source>
</evidence>
<keyword evidence="2" id="KW-0479">Metal-binding</keyword>
<dbReference type="Gene3D" id="3.60.15.10">
    <property type="entry name" value="Ribonuclease Z/Hydroxyacylglutathione hydrolase-like"/>
    <property type="match status" value="1"/>
</dbReference>